<dbReference type="AlphaFoldDB" id="A0A2H3JG34"/>
<dbReference type="GO" id="GO:0016787">
    <property type="term" value="F:hydrolase activity"/>
    <property type="evidence" value="ECO:0007669"/>
    <property type="project" value="UniProtKB-KW"/>
</dbReference>
<organism evidence="5 6">
    <name type="scientific">Wolfiporia cocos (strain MD-104)</name>
    <name type="common">Brown rot fungus</name>
    <dbReference type="NCBI Taxonomy" id="742152"/>
    <lineage>
        <taxon>Eukaryota</taxon>
        <taxon>Fungi</taxon>
        <taxon>Dikarya</taxon>
        <taxon>Basidiomycota</taxon>
        <taxon>Agaricomycotina</taxon>
        <taxon>Agaricomycetes</taxon>
        <taxon>Polyporales</taxon>
        <taxon>Phaeolaceae</taxon>
        <taxon>Wolfiporia</taxon>
    </lineage>
</organism>
<dbReference type="PANTHER" id="PTHR43142">
    <property type="entry name" value="CARBOXYLIC ESTER HYDROLASE"/>
    <property type="match status" value="1"/>
</dbReference>
<dbReference type="STRING" id="742152.A0A2H3JG34"/>
<reference evidence="5 6" key="1">
    <citation type="journal article" date="2012" name="Science">
        <title>The Paleozoic origin of enzymatic lignin decomposition reconstructed from 31 fungal genomes.</title>
        <authorList>
            <person name="Floudas D."/>
            <person name="Binder M."/>
            <person name="Riley R."/>
            <person name="Barry K."/>
            <person name="Blanchette R.A."/>
            <person name="Henrissat B."/>
            <person name="Martinez A.T."/>
            <person name="Otillar R."/>
            <person name="Spatafora J.W."/>
            <person name="Yadav J.S."/>
            <person name="Aerts A."/>
            <person name="Benoit I."/>
            <person name="Boyd A."/>
            <person name="Carlson A."/>
            <person name="Copeland A."/>
            <person name="Coutinho P.M."/>
            <person name="de Vries R.P."/>
            <person name="Ferreira P."/>
            <person name="Findley K."/>
            <person name="Foster B."/>
            <person name="Gaskell J."/>
            <person name="Glotzer D."/>
            <person name="Gorecki P."/>
            <person name="Heitman J."/>
            <person name="Hesse C."/>
            <person name="Hori C."/>
            <person name="Igarashi K."/>
            <person name="Jurgens J.A."/>
            <person name="Kallen N."/>
            <person name="Kersten P."/>
            <person name="Kohler A."/>
            <person name="Kuees U."/>
            <person name="Kumar T.K.A."/>
            <person name="Kuo A."/>
            <person name="LaButti K."/>
            <person name="Larrondo L.F."/>
            <person name="Lindquist E."/>
            <person name="Ling A."/>
            <person name="Lombard V."/>
            <person name="Lucas S."/>
            <person name="Lundell T."/>
            <person name="Martin R."/>
            <person name="McLaughlin D.J."/>
            <person name="Morgenstern I."/>
            <person name="Morin E."/>
            <person name="Murat C."/>
            <person name="Nagy L.G."/>
            <person name="Nolan M."/>
            <person name="Ohm R.A."/>
            <person name="Patyshakuliyeva A."/>
            <person name="Rokas A."/>
            <person name="Ruiz-Duenas F.J."/>
            <person name="Sabat G."/>
            <person name="Salamov A."/>
            <person name="Samejima M."/>
            <person name="Schmutz J."/>
            <person name="Slot J.C."/>
            <person name="St John F."/>
            <person name="Stenlid J."/>
            <person name="Sun H."/>
            <person name="Sun S."/>
            <person name="Syed K."/>
            <person name="Tsang A."/>
            <person name="Wiebenga A."/>
            <person name="Young D."/>
            <person name="Pisabarro A."/>
            <person name="Eastwood D.C."/>
            <person name="Martin F."/>
            <person name="Cullen D."/>
            <person name="Grigoriev I.V."/>
            <person name="Hibbett D.S."/>
        </authorList>
    </citation>
    <scope>NUCLEOTIDE SEQUENCE [LARGE SCALE GENOMIC DNA]</scope>
    <source>
        <strain evidence="5 6">MD-104</strain>
    </source>
</reference>
<evidence type="ECO:0000259" key="4">
    <source>
        <dbReference type="Pfam" id="PF00135"/>
    </source>
</evidence>
<keyword evidence="6" id="KW-1185">Reference proteome</keyword>
<evidence type="ECO:0000313" key="5">
    <source>
        <dbReference type="EMBL" id="PCH34967.1"/>
    </source>
</evidence>
<evidence type="ECO:0000256" key="1">
    <source>
        <dbReference type="ARBA" id="ARBA00005964"/>
    </source>
</evidence>
<dbReference type="EC" id="3.1.1.-" evidence="3"/>
<evidence type="ECO:0000256" key="2">
    <source>
        <dbReference type="ARBA" id="ARBA00022801"/>
    </source>
</evidence>
<dbReference type="Pfam" id="PF00135">
    <property type="entry name" value="COesterase"/>
    <property type="match status" value="1"/>
</dbReference>
<protein>
    <recommendedName>
        <fullName evidence="3">Carboxylic ester hydrolase</fullName>
        <ecNumber evidence="3">3.1.1.-</ecNumber>
    </recommendedName>
</protein>
<dbReference type="OrthoDB" id="6846267at2759"/>
<dbReference type="PANTHER" id="PTHR43142:SF1">
    <property type="entry name" value="CARBOXYLIC ESTER HYDROLASE"/>
    <property type="match status" value="1"/>
</dbReference>
<name>A0A2H3JG34_WOLCO</name>
<dbReference type="Proteomes" id="UP000218811">
    <property type="component" value="Unassembled WGS sequence"/>
</dbReference>
<dbReference type="InterPro" id="IPR029058">
    <property type="entry name" value="AB_hydrolase_fold"/>
</dbReference>
<dbReference type="SUPFAM" id="SSF53474">
    <property type="entry name" value="alpha/beta-Hydrolases"/>
    <property type="match status" value="1"/>
</dbReference>
<dbReference type="EMBL" id="KB467843">
    <property type="protein sequence ID" value="PCH34967.1"/>
    <property type="molecule type" value="Genomic_DNA"/>
</dbReference>
<dbReference type="Gene3D" id="3.40.50.1820">
    <property type="entry name" value="alpha/beta hydrolase"/>
    <property type="match status" value="1"/>
</dbReference>
<sequence>MSQVHLHQELAASSERVVVKTQYGPVRGRRTANGAVAFLELPYALPPGRFQDPEPLPPDFCYEDKEYISESSYCAQPTNDGQSNAGPFEDKVGLGKPTENPLFVNIVCPPQAPPQTGFPVKIYIHGGFLQFGSPHGLSGQAQYASAERSEVWVNIGYRLSVFGYLACDEPKVNGNFGFKDQWLALLWIYDNIKAFGGDPNNVTLTGLSAGAHSVHQILHHVSRLSSGEQAPFQTAILQSNSIVATPKTPAELRPQFHALCRALQLDPDSPDVLATLRDPTKISSSQLTQAIETDAVGVEYGTFRGCLDDSWLAASPDPMAWQRGGDFARSLKAKGVRSIVVGELSEEWYLYAIAHPVHSMRDIEQNMERYYQTDIVKKMLKHYRTLPDGASDEEVMKLLGEIVSDGQVYLPVRILARDLLAADFPVVRYQIRWTPEQVRPLGYVTHATDRAFWALRLPILEPDQADIARQWLDTIDVEIKYAEANGNQRGLREVLALKEDKTIGWVEDDRWNAVMRLCEALPGES</sequence>
<dbReference type="InterPro" id="IPR019826">
    <property type="entry name" value="Carboxylesterase_B_AS"/>
</dbReference>
<accession>A0A2H3JG34</accession>
<proteinExistence type="inferred from homology"/>
<keyword evidence="2 3" id="KW-0378">Hydrolase</keyword>
<feature type="domain" description="Carboxylesterase type B" evidence="4">
    <location>
        <begin position="17"/>
        <end position="463"/>
    </location>
</feature>
<dbReference type="InterPro" id="IPR002018">
    <property type="entry name" value="CarbesteraseB"/>
</dbReference>
<dbReference type="PROSITE" id="PS00122">
    <property type="entry name" value="CARBOXYLESTERASE_B_1"/>
    <property type="match status" value="1"/>
</dbReference>
<gene>
    <name evidence="5" type="ORF">WOLCODRAFT_91346</name>
</gene>
<evidence type="ECO:0000313" key="6">
    <source>
        <dbReference type="Proteomes" id="UP000218811"/>
    </source>
</evidence>
<comment type="similarity">
    <text evidence="1 3">Belongs to the type-B carboxylesterase/lipase family.</text>
</comment>
<dbReference type="OMA" id="RIMLGEC"/>
<evidence type="ECO:0000256" key="3">
    <source>
        <dbReference type="RuleBase" id="RU361235"/>
    </source>
</evidence>